<dbReference type="OrthoDB" id="9987051at2"/>
<evidence type="ECO:0008006" key="5">
    <source>
        <dbReference type="Google" id="ProtNLM"/>
    </source>
</evidence>
<name>A0A0X2NP13_9CORY</name>
<feature type="region of interest" description="Disordered" evidence="1">
    <location>
        <begin position="23"/>
        <end position="83"/>
    </location>
</feature>
<protein>
    <recommendedName>
        <fullName evidence="5">Secreted protein</fullName>
    </recommendedName>
</protein>
<dbReference type="Proteomes" id="UP000182498">
    <property type="component" value="Unassembled WGS sequence"/>
</dbReference>
<keyword evidence="2" id="KW-0732">Signal</keyword>
<feature type="signal peptide" evidence="2">
    <location>
        <begin position="1"/>
        <end position="22"/>
    </location>
</feature>
<evidence type="ECO:0000313" key="4">
    <source>
        <dbReference type="Proteomes" id="UP000182498"/>
    </source>
</evidence>
<evidence type="ECO:0000256" key="2">
    <source>
        <dbReference type="SAM" id="SignalP"/>
    </source>
</evidence>
<dbReference type="RefSeq" id="WP_073884674.1">
    <property type="nucleotide sequence ID" value="NZ_DAMCIH010000004.1"/>
</dbReference>
<feature type="chain" id="PRO_5038595315" description="Secreted protein" evidence="2">
    <location>
        <begin position="23"/>
        <end position="83"/>
    </location>
</feature>
<proteinExistence type="predicted"/>
<reference evidence="4" key="1">
    <citation type="submission" date="2015-11" db="EMBL/GenBank/DDBJ databases">
        <authorList>
            <person name="Dugat-Bony E."/>
        </authorList>
    </citation>
    <scope>NUCLEOTIDE SEQUENCE [LARGE SCALE GENOMIC DNA]</scope>
    <source>
        <strain evidence="4">Mu292</strain>
    </source>
</reference>
<dbReference type="AlphaFoldDB" id="A0A0X2NP13"/>
<feature type="compositionally biased region" description="Low complexity" evidence="1">
    <location>
        <begin position="52"/>
        <end position="69"/>
    </location>
</feature>
<keyword evidence="4" id="KW-1185">Reference proteome</keyword>
<evidence type="ECO:0000313" key="3">
    <source>
        <dbReference type="EMBL" id="CUU67237.1"/>
    </source>
</evidence>
<gene>
    <name evidence="3" type="ORF">CVAR292_02596</name>
</gene>
<dbReference type="EMBL" id="FAUH01000020">
    <property type="protein sequence ID" value="CUU67237.1"/>
    <property type="molecule type" value="Genomic_DNA"/>
</dbReference>
<evidence type="ECO:0000256" key="1">
    <source>
        <dbReference type="SAM" id="MobiDB-lite"/>
    </source>
</evidence>
<dbReference type="PROSITE" id="PS51257">
    <property type="entry name" value="PROKAR_LIPOPROTEIN"/>
    <property type="match status" value="1"/>
</dbReference>
<accession>A0A0X2NP13</accession>
<organism evidence="3 4">
    <name type="scientific">Corynebacterium variabile</name>
    <dbReference type="NCBI Taxonomy" id="1727"/>
    <lineage>
        <taxon>Bacteria</taxon>
        <taxon>Bacillati</taxon>
        <taxon>Actinomycetota</taxon>
        <taxon>Actinomycetes</taxon>
        <taxon>Mycobacteriales</taxon>
        <taxon>Corynebacteriaceae</taxon>
        <taxon>Corynebacterium</taxon>
    </lineage>
</organism>
<sequence>MTRISRTAALSAAAVLALGITACSPPHQKNSDSAHVTDVTPESGYTGGGVPETSASESAEATGAELETGVESGFVTTEEPVAQ</sequence>